<gene>
    <name evidence="4" type="ORF">DXG03_005154</name>
</gene>
<evidence type="ECO:0000259" key="3">
    <source>
        <dbReference type="Pfam" id="PF03061"/>
    </source>
</evidence>
<dbReference type="PANTHER" id="PTHR31793:SF27">
    <property type="entry name" value="NOVEL THIOESTERASE SUPERFAMILY DOMAIN AND SAPOSIN A-TYPE DOMAIN CONTAINING PROTEIN (0610012H03RIK)"/>
    <property type="match status" value="1"/>
</dbReference>
<dbReference type="Pfam" id="PF03061">
    <property type="entry name" value="4HBT"/>
    <property type="match status" value="1"/>
</dbReference>
<evidence type="ECO:0000313" key="4">
    <source>
        <dbReference type="EMBL" id="KAG5645813.1"/>
    </source>
</evidence>
<dbReference type="SUPFAM" id="SSF54637">
    <property type="entry name" value="Thioesterase/thiol ester dehydrase-isomerase"/>
    <property type="match status" value="1"/>
</dbReference>
<dbReference type="InterPro" id="IPR006683">
    <property type="entry name" value="Thioestr_dom"/>
</dbReference>
<proteinExistence type="inferred from homology"/>
<reference evidence="4" key="1">
    <citation type="submission" date="2020-07" db="EMBL/GenBank/DDBJ databases">
        <authorList>
            <person name="Nieuwenhuis M."/>
            <person name="Van De Peppel L.J.J."/>
        </authorList>
    </citation>
    <scope>NUCLEOTIDE SEQUENCE</scope>
    <source>
        <strain evidence="4">AP01</strain>
        <tissue evidence="4">Mycelium</tissue>
    </source>
</reference>
<dbReference type="GO" id="GO:0047617">
    <property type="term" value="F:fatty acyl-CoA hydrolase activity"/>
    <property type="evidence" value="ECO:0007669"/>
    <property type="project" value="TreeGrafter"/>
</dbReference>
<comment type="similarity">
    <text evidence="1">Belongs to the 4-hydroxybenzoyl-CoA thioesterase family.</text>
</comment>
<evidence type="ECO:0000256" key="2">
    <source>
        <dbReference type="ARBA" id="ARBA00022801"/>
    </source>
</evidence>
<keyword evidence="2" id="KW-0378">Hydrolase</keyword>
<evidence type="ECO:0000256" key="1">
    <source>
        <dbReference type="ARBA" id="ARBA00005953"/>
    </source>
</evidence>
<keyword evidence="5" id="KW-1185">Reference proteome</keyword>
<dbReference type="AlphaFoldDB" id="A0A9P7GBR7"/>
<name>A0A9P7GBR7_9AGAR</name>
<dbReference type="CDD" id="cd00586">
    <property type="entry name" value="4HBT"/>
    <property type="match status" value="1"/>
</dbReference>
<feature type="domain" description="Thioesterase" evidence="3">
    <location>
        <begin position="10"/>
        <end position="91"/>
    </location>
</feature>
<evidence type="ECO:0000313" key="5">
    <source>
        <dbReference type="Proteomes" id="UP000775547"/>
    </source>
</evidence>
<dbReference type="Gene3D" id="3.10.129.10">
    <property type="entry name" value="Hotdog Thioesterase"/>
    <property type="match status" value="1"/>
</dbReference>
<dbReference type="EMBL" id="JABCKV010000031">
    <property type="protein sequence ID" value="KAG5645813.1"/>
    <property type="molecule type" value="Genomic_DNA"/>
</dbReference>
<dbReference type="Proteomes" id="UP000775547">
    <property type="component" value="Unassembled WGS sequence"/>
</dbReference>
<sequence length="132" mass="14622">MVRSDNDQYSHINNSIYYHLFDSIVNTYLIENCGLRPNKSPLIGLVVSSFCQFFAPLSFPQVLELGLRVNKLGTSSVTYEVGVFEEGRETAAAVGGYTHVFVDSESRKSTAMCEETKAGLGKIFADRSRAKL</sequence>
<dbReference type="OrthoDB" id="2420454at2759"/>
<dbReference type="InterPro" id="IPR029069">
    <property type="entry name" value="HotDog_dom_sf"/>
</dbReference>
<comment type="caution">
    <text evidence="4">The sequence shown here is derived from an EMBL/GenBank/DDBJ whole genome shotgun (WGS) entry which is preliminary data.</text>
</comment>
<accession>A0A9P7GBR7</accession>
<reference evidence="4" key="2">
    <citation type="submission" date="2021-10" db="EMBL/GenBank/DDBJ databases">
        <title>Phylogenomics reveals ancestral predisposition of the termite-cultivated fungus Termitomyces towards a domesticated lifestyle.</title>
        <authorList>
            <person name="Auxier B."/>
            <person name="Grum-Grzhimaylo A."/>
            <person name="Cardenas M.E."/>
            <person name="Lodge J.D."/>
            <person name="Laessoe T."/>
            <person name="Pedersen O."/>
            <person name="Smith M.E."/>
            <person name="Kuyper T.W."/>
            <person name="Franco-Molano E.A."/>
            <person name="Baroni T.J."/>
            <person name="Aanen D.K."/>
        </authorList>
    </citation>
    <scope>NUCLEOTIDE SEQUENCE</scope>
    <source>
        <strain evidence="4">AP01</strain>
        <tissue evidence="4">Mycelium</tissue>
    </source>
</reference>
<protein>
    <recommendedName>
        <fullName evidence="3">Thioesterase domain-containing protein</fullName>
    </recommendedName>
</protein>
<dbReference type="InterPro" id="IPR050563">
    <property type="entry name" value="4-hydroxybenzoyl-CoA_TE"/>
</dbReference>
<organism evidence="4 5">
    <name type="scientific">Asterophora parasitica</name>
    <dbReference type="NCBI Taxonomy" id="117018"/>
    <lineage>
        <taxon>Eukaryota</taxon>
        <taxon>Fungi</taxon>
        <taxon>Dikarya</taxon>
        <taxon>Basidiomycota</taxon>
        <taxon>Agaricomycotina</taxon>
        <taxon>Agaricomycetes</taxon>
        <taxon>Agaricomycetidae</taxon>
        <taxon>Agaricales</taxon>
        <taxon>Tricholomatineae</taxon>
        <taxon>Lyophyllaceae</taxon>
        <taxon>Asterophora</taxon>
    </lineage>
</organism>
<dbReference type="PANTHER" id="PTHR31793">
    <property type="entry name" value="4-HYDROXYBENZOYL-COA THIOESTERASE FAMILY MEMBER"/>
    <property type="match status" value="1"/>
</dbReference>